<evidence type="ECO:0000256" key="8">
    <source>
        <dbReference type="SAM" id="MobiDB-lite"/>
    </source>
</evidence>
<evidence type="ECO:0000256" key="4">
    <source>
        <dbReference type="ARBA" id="ARBA00036944"/>
    </source>
</evidence>
<dbReference type="Gene3D" id="3.30.70.1560">
    <property type="entry name" value="Alpha-L RNA-binding motif"/>
    <property type="match status" value="1"/>
</dbReference>
<keyword evidence="2 6" id="KW-0694">RNA-binding</keyword>
<dbReference type="CDD" id="cd00165">
    <property type="entry name" value="S4"/>
    <property type="match status" value="1"/>
</dbReference>
<evidence type="ECO:0000256" key="3">
    <source>
        <dbReference type="ARBA" id="ARBA00023235"/>
    </source>
</evidence>
<dbReference type="InterPro" id="IPR036986">
    <property type="entry name" value="S4_RNA-bd_sf"/>
</dbReference>
<gene>
    <name evidence="10" type="primary">rluB</name>
    <name evidence="10" type="ORF">ACFOHL_01025</name>
</gene>
<dbReference type="RefSeq" id="WP_376918340.1">
    <property type="nucleotide sequence ID" value="NZ_JBHRSW010000004.1"/>
</dbReference>
<evidence type="ECO:0000259" key="9">
    <source>
        <dbReference type="SMART" id="SM00363"/>
    </source>
</evidence>
<proteinExistence type="inferred from homology"/>
<dbReference type="SUPFAM" id="SSF55174">
    <property type="entry name" value="Alpha-L RNA-binding motif"/>
    <property type="match status" value="1"/>
</dbReference>
<dbReference type="InterPro" id="IPR000748">
    <property type="entry name" value="PsdUridine_synth_RsuA/RluB/E/F"/>
</dbReference>
<evidence type="ECO:0000256" key="2">
    <source>
        <dbReference type="ARBA" id="ARBA00022884"/>
    </source>
</evidence>
<reference evidence="11" key="1">
    <citation type="journal article" date="2019" name="Int. J. Syst. Evol. Microbiol.">
        <title>The Global Catalogue of Microorganisms (GCM) 10K type strain sequencing project: providing services to taxonomists for standard genome sequencing and annotation.</title>
        <authorList>
            <consortium name="The Broad Institute Genomics Platform"/>
            <consortium name="The Broad Institute Genome Sequencing Center for Infectious Disease"/>
            <person name="Wu L."/>
            <person name="Ma J."/>
        </authorList>
    </citation>
    <scope>NUCLEOTIDE SEQUENCE [LARGE SCALE GENOMIC DNA]</scope>
    <source>
        <strain evidence="11">KCTC 52473</strain>
    </source>
</reference>
<protein>
    <recommendedName>
        <fullName evidence="7">Pseudouridine synthase</fullName>
        <ecNumber evidence="7">5.4.99.-</ecNumber>
    </recommendedName>
</protein>
<evidence type="ECO:0000313" key="10">
    <source>
        <dbReference type="EMBL" id="MFC3120198.1"/>
    </source>
</evidence>
<dbReference type="InterPro" id="IPR018496">
    <property type="entry name" value="PsdUridine_synth_RsuA/RluB_CS"/>
</dbReference>
<dbReference type="GO" id="GO:0160139">
    <property type="term" value="F:23S rRNA pseudouridine(2605) synthase activity"/>
    <property type="evidence" value="ECO:0007669"/>
    <property type="project" value="UniProtKB-EC"/>
</dbReference>
<dbReference type="CDD" id="cd02556">
    <property type="entry name" value="PseudoU_synth_RluB"/>
    <property type="match status" value="1"/>
</dbReference>
<accession>A0ABV7FIV4</accession>
<comment type="catalytic activity">
    <reaction evidence="4">
        <text>uridine(2605) in 23S rRNA = pseudouridine(2605) in 23S rRNA</text>
        <dbReference type="Rhea" id="RHEA:42520"/>
        <dbReference type="Rhea" id="RHEA-COMP:10095"/>
        <dbReference type="Rhea" id="RHEA-COMP:10096"/>
        <dbReference type="ChEBI" id="CHEBI:65314"/>
        <dbReference type="ChEBI" id="CHEBI:65315"/>
        <dbReference type="EC" id="5.4.99.22"/>
    </reaction>
</comment>
<feature type="region of interest" description="Disordered" evidence="8">
    <location>
        <begin position="252"/>
        <end position="297"/>
    </location>
</feature>
<dbReference type="Gene3D" id="3.30.70.580">
    <property type="entry name" value="Pseudouridine synthase I, catalytic domain, N-terminal subdomain"/>
    <property type="match status" value="1"/>
</dbReference>
<dbReference type="InterPro" id="IPR002942">
    <property type="entry name" value="S4_RNA-bd"/>
</dbReference>
<dbReference type="InterPro" id="IPR050343">
    <property type="entry name" value="RsuA_PseudoU_synthase"/>
</dbReference>
<dbReference type="NCBIfam" id="TIGR00093">
    <property type="entry name" value="pseudouridine synthase"/>
    <property type="match status" value="1"/>
</dbReference>
<dbReference type="NCBIfam" id="NF007976">
    <property type="entry name" value="PRK10700.1"/>
    <property type="match status" value="1"/>
</dbReference>
<name>A0ABV7FIV4_9ALTE</name>
<sequence>MPEKNTSEKLQKVLANNGVGSRREMEKWIEQGRVSVNGKIATLGDRVEINDQIRVDGHQISRQKERSPCRVLMYNKPEGEICSLKDPDGRPTVFERLPRLVGERWIGIGRLDINTSGLLLFTNDGELANRLMHPSYEIEREYAVRVFGEVTPAILRSLTNGVELEDGLAKFNSIHVRAGEDEGLNHWYNVTLSEGRNREVRRLWESQGLKVSRLMRVRYGNLEMFKRLPQGAWVELDLSNVNELRKMAKLAPETETKVHDQDKLDHTKLSRMRRSLRKHKQTKVLGQRHRTKTRSQK</sequence>
<dbReference type="EMBL" id="JBHRSW010000004">
    <property type="protein sequence ID" value="MFC3120198.1"/>
    <property type="molecule type" value="Genomic_DNA"/>
</dbReference>
<dbReference type="PROSITE" id="PS01149">
    <property type="entry name" value="PSI_RSU"/>
    <property type="match status" value="1"/>
</dbReference>
<dbReference type="InterPro" id="IPR020103">
    <property type="entry name" value="PsdUridine_synth_cat_dom_sf"/>
</dbReference>
<comment type="function">
    <text evidence="5">Responsible for synthesis of pseudouridine from uracil-2605 in 23S ribosomal RNA.</text>
</comment>
<evidence type="ECO:0000256" key="7">
    <source>
        <dbReference type="RuleBase" id="RU003887"/>
    </source>
</evidence>
<feature type="compositionally biased region" description="Basic and acidic residues" evidence="8">
    <location>
        <begin position="252"/>
        <end position="268"/>
    </location>
</feature>
<feature type="compositionally biased region" description="Basic residues" evidence="8">
    <location>
        <begin position="269"/>
        <end position="297"/>
    </location>
</feature>
<evidence type="ECO:0000313" key="11">
    <source>
        <dbReference type="Proteomes" id="UP001595478"/>
    </source>
</evidence>
<keyword evidence="3 7" id="KW-0413">Isomerase</keyword>
<dbReference type="Pfam" id="PF01479">
    <property type="entry name" value="S4"/>
    <property type="match status" value="1"/>
</dbReference>
<organism evidence="10 11">
    <name type="scientific">Agaribacter flavus</name>
    <dbReference type="NCBI Taxonomy" id="1902781"/>
    <lineage>
        <taxon>Bacteria</taxon>
        <taxon>Pseudomonadati</taxon>
        <taxon>Pseudomonadota</taxon>
        <taxon>Gammaproteobacteria</taxon>
        <taxon>Alteromonadales</taxon>
        <taxon>Alteromonadaceae</taxon>
        <taxon>Agaribacter</taxon>
    </lineage>
</organism>
<dbReference type="SUPFAM" id="SSF55120">
    <property type="entry name" value="Pseudouridine synthase"/>
    <property type="match status" value="1"/>
</dbReference>
<dbReference type="SMART" id="SM00363">
    <property type="entry name" value="S4"/>
    <property type="match status" value="1"/>
</dbReference>
<dbReference type="Proteomes" id="UP001595478">
    <property type="component" value="Unassembled WGS sequence"/>
</dbReference>
<evidence type="ECO:0000256" key="6">
    <source>
        <dbReference type="PROSITE-ProRule" id="PRU00182"/>
    </source>
</evidence>
<dbReference type="PROSITE" id="PS50889">
    <property type="entry name" value="S4"/>
    <property type="match status" value="1"/>
</dbReference>
<keyword evidence="11" id="KW-1185">Reference proteome</keyword>
<dbReference type="PANTHER" id="PTHR47683">
    <property type="entry name" value="PSEUDOURIDINE SYNTHASE FAMILY PROTEIN-RELATED"/>
    <property type="match status" value="1"/>
</dbReference>
<comment type="caution">
    <text evidence="10">The sequence shown here is derived from an EMBL/GenBank/DDBJ whole genome shotgun (WGS) entry which is preliminary data.</text>
</comment>
<dbReference type="InterPro" id="IPR006145">
    <property type="entry name" value="PsdUridine_synth_RsuA/RluA"/>
</dbReference>
<dbReference type="InterPro" id="IPR020094">
    <property type="entry name" value="TruA/RsuA/RluB/E/F_N"/>
</dbReference>
<comment type="similarity">
    <text evidence="1 7">Belongs to the pseudouridine synthase RsuA family.</text>
</comment>
<dbReference type="PANTHER" id="PTHR47683:SF3">
    <property type="entry name" value="RIBOSOMAL LARGE SUBUNIT PSEUDOURIDINE SYNTHASE B"/>
    <property type="match status" value="1"/>
</dbReference>
<evidence type="ECO:0000256" key="5">
    <source>
        <dbReference type="ARBA" id="ARBA00037383"/>
    </source>
</evidence>
<dbReference type="Gene3D" id="3.10.290.10">
    <property type="entry name" value="RNA-binding S4 domain"/>
    <property type="match status" value="1"/>
</dbReference>
<evidence type="ECO:0000256" key="1">
    <source>
        <dbReference type="ARBA" id="ARBA00008348"/>
    </source>
</evidence>
<dbReference type="Pfam" id="PF00849">
    <property type="entry name" value="PseudoU_synth_2"/>
    <property type="match status" value="1"/>
</dbReference>
<feature type="domain" description="RNA-binding S4" evidence="9">
    <location>
        <begin position="8"/>
        <end position="65"/>
    </location>
</feature>
<dbReference type="EC" id="5.4.99.-" evidence="7"/>
<dbReference type="InterPro" id="IPR042092">
    <property type="entry name" value="PsdUridine_s_RsuA/RluB/E/F_cat"/>
</dbReference>